<dbReference type="RefSeq" id="WP_217065281.1">
    <property type="nucleotide sequence ID" value="NZ_JAHQCS010000071.1"/>
</dbReference>
<dbReference type="Pfam" id="PF14344">
    <property type="entry name" value="DUF4397"/>
    <property type="match status" value="1"/>
</dbReference>
<reference evidence="3 4" key="1">
    <citation type="submission" date="2021-06" db="EMBL/GenBank/DDBJ databases">
        <title>Bacillus sp. RD4P76, an endophyte from a halophyte.</title>
        <authorList>
            <person name="Sun J.-Q."/>
        </authorList>
    </citation>
    <scope>NUCLEOTIDE SEQUENCE [LARGE SCALE GENOMIC DNA]</scope>
    <source>
        <strain evidence="3 4">CGMCC 1.15917</strain>
    </source>
</reference>
<feature type="domain" description="DUF4397" evidence="2">
    <location>
        <begin position="32"/>
        <end position="149"/>
    </location>
</feature>
<gene>
    <name evidence="3" type="ORF">KS419_06630</name>
</gene>
<name>A0ABS6JCK7_9BACI</name>
<protein>
    <submittedName>
        <fullName evidence="3">DUF4397 domain-containing protein</fullName>
    </submittedName>
</protein>
<keyword evidence="1" id="KW-0732">Signal</keyword>
<dbReference type="Proteomes" id="UP000784880">
    <property type="component" value="Unassembled WGS sequence"/>
</dbReference>
<evidence type="ECO:0000259" key="2">
    <source>
        <dbReference type="Pfam" id="PF14344"/>
    </source>
</evidence>
<dbReference type="EMBL" id="JAHQCS010000071">
    <property type="protein sequence ID" value="MBU9711403.1"/>
    <property type="molecule type" value="Genomic_DNA"/>
</dbReference>
<proteinExistence type="predicted"/>
<comment type="caution">
    <text evidence="3">The sequence shown here is derived from an EMBL/GenBank/DDBJ whole genome shotgun (WGS) entry which is preliminary data.</text>
</comment>
<feature type="chain" id="PRO_5045797440" evidence="1">
    <location>
        <begin position="27"/>
        <end position="228"/>
    </location>
</feature>
<evidence type="ECO:0000313" key="4">
    <source>
        <dbReference type="Proteomes" id="UP000784880"/>
    </source>
</evidence>
<feature type="signal peptide" evidence="1">
    <location>
        <begin position="1"/>
        <end position="26"/>
    </location>
</feature>
<keyword evidence="4" id="KW-1185">Reference proteome</keyword>
<organism evidence="3 4">
    <name type="scientific">Evansella tamaricis</name>
    <dbReference type="NCBI Taxonomy" id="2069301"/>
    <lineage>
        <taxon>Bacteria</taxon>
        <taxon>Bacillati</taxon>
        <taxon>Bacillota</taxon>
        <taxon>Bacilli</taxon>
        <taxon>Bacillales</taxon>
        <taxon>Bacillaceae</taxon>
        <taxon>Evansella</taxon>
    </lineage>
</organism>
<accession>A0ABS6JCK7</accession>
<dbReference type="InterPro" id="IPR025510">
    <property type="entry name" value="DUF4397"/>
</dbReference>
<sequence length="228" mass="25671">MKKILYSIVSILSLLSIFMQFDQVYANQGEVNLRFLNASVDSSSQRVDVYINKEKNFSNISFKEVSRFIQVSDGKLKIKVYPEGADPKKEKPLLSEKVKVKKGESYTISLIGEKREMEILLLTDDRITKEDKSKLRIVHFSPDTPSVNIFGNGNEVITNLEFGEISAYGELEPTTLDLEFRIGDQGEVLYKIPNLELEAGVNYSIFALGSLEGEPGFDVLITQDTVTE</sequence>
<evidence type="ECO:0000256" key="1">
    <source>
        <dbReference type="SAM" id="SignalP"/>
    </source>
</evidence>
<evidence type="ECO:0000313" key="3">
    <source>
        <dbReference type="EMBL" id="MBU9711403.1"/>
    </source>
</evidence>